<evidence type="ECO:0000256" key="3">
    <source>
        <dbReference type="ARBA" id="ARBA00022787"/>
    </source>
</evidence>
<keyword evidence="2" id="KW-0547">Nucleotide-binding</keyword>
<dbReference type="Gene3D" id="1.10.8.60">
    <property type="match status" value="1"/>
</dbReference>
<comment type="subcellular location">
    <subcellularLocation>
        <location evidence="1">Mitochondrion outer membrane</location>
        <topology evidence="1">Single-pass membrane protein</topology>
    </subcellularLocation>
</comment>
<organism evidence="9 10">
    <name type="scientific">Pseudocercospora eumusae</name>
    <dbReference type="NCBI Taxonomy" id="321146"/>
    <lineage>
        <taxon>Eukaryota</taxon>
        <taxon>Fungi</taxon>
        <taxon>Dikarya</taxon>
        <taxon>Ascomycota</taxon>
        <taxon>Pezizomycotina</taxon>
        <taxon>Dothideomycetes</taxon>
        <taxon>Dothideomycetidae</taxon>
        <taxon>Mycosphaerellales</taxon>
        <taxon>Mycosphaerellaceae</taxon>
        <taxon>Pseudocercospora</taxon>
    </lineage>
</organism>
<evidence type="ECO:0000313" key="9">
    <source>
        <dbReference type="EMBL" id="KXT07339.1"/>
    </source>
</evidence>
<accession>A0A139HY89</accession>
<sequence>MGIVKGGALRLLQTLLYALAFGCSAVALGIYSYFLAVLADRDANIPRWEKAVTGLAGAAVLYTIFAVVLTCCLGGISAFAFLAILLDLCFVGAMIAIAIMTRHGASSCTGIVNTPLGIGSSSQDSSGFGGNFGFGSGDNTTYQVSPHTACRLNTAVFAVSIIGVFVFLITAVMQVALMRHHKKEKRFGPGPANNYSSGYGKRKFWQRKPKNTTRDAEMAGGIGAGPNMRPSYETGTTVGNNAGLGHDKVEPTTYAPQPAAAHSGYYTAPTGTGAANPKTALYQSDNRPPSIPPEQHTPVQFREEEQRPREDGVQSETKQGVQSEAKTAEDGQKQRTGLSKRQRRREAQTPTVPKPPPIPDWFLTHNVKLHVERAKPERQATSAQVLKCVDKATGHVLFTLPYYEPWPVPGLPARTPSRKDANDGEVAQQKLSEQSFFDSHRWDSSGTPDATIANTPPQSIKTAPSDEAYKDVNPHALLRWSILQAELGIRAAFAIAKKDASPSSQAASRVDLALHCRDSDSHTHLDDLVEDLAAITGSDIIRLDANDLAELTADYVGRGSDTPGSFSNLAYDVFYNQLAPSGRPDRIAEDEGEEDLDEDEDEADEDEMTNSQGGWGGRWSKVDALGFTSLSSLQRRLMDAATGARQSPTRLQVDINVPVERSTMPGEHFSAIPSSDSPEYDDAKLSALLDDLLDAPGLKRRAPHTQKKEPFRRLSSHTSGPYVQSDSAMWRMWRSNPGCWLPDVSGLLAAHIQSSSDETGKGPSGVELKASEDCYSSEAPAASEPPKTIIHIRDLREICHNRLGDAIIRRLVNIVQMRRRAGSEVVLVGTSSAERFPFISDTPGLNEFREVRVPAVFELSKEDQALYKSNTDKISVTGLKNPRVLEMNLRHIRRMLETLQPGNELDLFSEAAQRLLALGGYDLDRKPLSFDRVQTLVLTAIGLTQSHAVSNSVNASHLALASHIEWQAAKTANDCFDNRNLRRMAKLSSDLIGKSEGDPVSDNSAQSRLDKLKQSSNSHETRLFPGVIDPQNIKTGFDQVHAPPETIDALKMLTSLSLQRPDAFKYGVLAADRLPGLLLYGPPGTGKTLLAKAVAKESGATVLEISGAQIYEKYVGEGEKMVRAVFSLAKKLSPCILFLDEADAILGSRSNAGNRNTHREIINQFLREWDGMGLHNVFVMVASNRPFDLDDAVLRRLPRRLLVDLPVAKDRESILKIHLSDEALDETVDLARLAADTPLYSGSDLKNLCVSAALACVREENDLAQSKKDDKDFKLPEKRVLSSRHFEKATKEISASINEDMSSLTAIKKFDEQFGDRRGRKTRPSYGFGVGEVTVDESAARVRSGNRPP</sequence>
<dbReference type="STRING" id="321146.A0A139HY89"/>
<proteinExistence type="predicted"/>
<dbReference type="GO" id="GO:0016887">
    <property type="term" value="F:ATP hydrolysis activity"/>
    <property type="evidence" value="ECO:0007669"/>
    <property type="project" value="InterPro"/>
</dbReference>
<dbReference type="InterPro" id="IPR003593">
    <property type="entry name" value="AAA+_ATPase"/>
</dbReference>
<dbReference type="PROSITE" id="PS00674">
    <property type="entry name" value="AAA"/>
    <property type="match status" value="1"/>
</dbReference>
<feature type="region of interest" description="Disordered" evidence="6">
    <location>
        <begin position="414"/>
        <end position="466"/>
    </location>
</feature>
<evidence type="ECO:0000256" key="7">
    <source>
        <dbReference type="SAM" id="Phobius"/>
    </source>
</evidence>
<feature type="compositionally biased region" description="Polar residues" evidence="6">
    <location>
        <begin position="444"/>
        <end position="462"/>
    </location>
</feature>
<feature type="transmembrane region" description="Helical" evidence="7">
    <location>
        <begin position="15"/>
        <end position="39"/>
    </location>
</feature>
<dbReference type="Pfam" id="PF00004">
    <property type="entry name" value="AAA"/>
    <property type="match status" value="1"/>
</dbReference>
<feature type="transmembrane region" description="Helical" evidence="7">
    <location>
        <begin position="76"/>
        <end position="99"/>
    </location>
</feature>
<dbReference type="GO" id="GO:0005741">
    <property type="term" value="C:mitochondrial outer membrane"/>
    <property type="evidence" value="ECO:0007669"/>
    <property type="project" value="UniProtKB-SubCell"/>
</dbReference>
<name>A0A139HY89_9PEZI</name>
<evidence type="ECO:0000256" key="4">
    <source>
        <dbReference type="ARBA" id="ARBA00022840"/>
    </source>
</evidence>
<dbReference type="PANTHER" id="PTHR45644:SF56">
    <property type="entry name" value="AAA ATPASE, PUTATIVE (AFU_ORTHOLOGUE AFUA_2G12920)-RELATED"/>
    <property type="match status" value="1"/>
</dbReference>
<keyword evidence="7" id="KW-0812">Transmembrane</keyword>
<evidence type="ECO:0000256" key="5">
    <source>
        <dbReference type="ARBA" id="ARBA00023128"/>
    </source>
</evidence>
<dbReference type="Pfam" id="PF17862">
    <property type="entry name" value="AAA_lid_3"/>
    <property type="match status" value="1"/>
</dbReference>
<feature type="compositionally biased region" description="Polar residues" evidence="6">
    <location>
        <begin position="314"/>
        <end position="325"/>
    </location>
</feature>
<reference evidence="9 10" key="1">
    <citation type="submission" date="2015-07" db="EMBL/GenBank/DDBJ databases">
        <title>Comparative genomics of the Sigatoka disease complex on banana suggests a link between parallel evolutionary changes in Pseudocercospora fijiensis and Pseudocercospora eumusae and increased virulence on the banana host.</title>
        <authorList>
            <person name="Chang T.-C."/>
            <person name="Salvucci A."/>
            <person name="Crous P.W."/>
            <person name="Stergiopoulos I."/>
        </authorList>
    </citation>
    <scope>NUCLEOTIDE SEQUENCE [LARGE SCALE GENOMIC DNA]</scope>
    <source>
        <strain evidence="9 10">CBS 114824</strain>
    </source>
</reference>
<dbReference type="SUPFAM" id="SSF52540">
    <property type="entry name" value="P-loop containing nucleoside triphosphate hydrolases"/>
    <property type="match status" value="1"/>
</dbReference>
<dbReference type="GO" id="GO:0005524">
    <property type="term" value="F:ATP binding"/>
    <property type="evidence" value="ECO:0007669"/>
    <property type="project" value="UniProtKB-KW"/>
</dbReference>
<dbReference type="Gene3D" id="3.40.50.300">
    <property type="entry name" value="P-loop containing nucleotide triphosphate hydrolases"/>
    <property type="match status" value="1"/>
</dbReference>
<keyword evidence="4" id="KW-0067">ATP-binding</keyword>
<protein>
    <recommendedName>
        <fullName evidence="8">AAA+ ATPase domain-containing protein</fullName>
    </recommendedName>
</protein>
<evidence type="ECO:0000256" key="2">
    <source>
        <dbReference type="ARBA" id="ARBA00022741"/>
    </source>
</evidence>
<dbReference type="PANTHER" id="PTHR45644">
    <property type="entry name" value="AAA ATPASE, PUTATIVE (AFU_ORTHOLOGUE AFUA_2G12920)-RELATED-RELATED"/>
    <property type="match status" value="1"/>
</dbReference>
<keyword evidence="5" id="KW-0496">Mitochondrion</keyword>
<dbReference type="Proteomes" id="UP000070133">
    <property type="component" value="Unassembled WGS sequence"/>
</dbReference>
<comment type="caution">
    <text evidence="9">The sequence shown here is derived from an EMBL/GenBank/DDBJ whole genome shotgun (WGS) entry which is preliminary data.</text>
</comment>
<dbReference type="InterPro" id="IPR056027">
    <property type="entry name" value="DUF7608"/>
</dbReference>
<keyword evidence="7" id="KW-0472">Membrane</keyword>
<dbReference type="InterPro" id="IPR051701">
    <property type="entry name" value="Mito_OM_Translocase_MSP1"/>
</dbReference>
<evidence type="ECO:0000256" key="6">
    <source>
        <dbReference type="SAM" id="MobiDB-lite"/>
    </source>
</evidence>
<dbReference type="EMBL" id="LFZN01000002">
    <property type="protein sequence ID" value="KXT07339.1"/>
    <property type="molecule type" value="Genomic_DNA"/>
</dbReference>
<feature type="region of interest" description="Disordered" evidence="6">
    <location>
        <begin position="699"/>
        <end position="719"/>
    </location>
</feature>
<feature type="compositionally biased region" description="Basic and acidic residues" evidence="6">
    <location>
        <begin position="301"/>
        <end position="312"/>
    </location>
</feature>
<dbReference type="Pfam" id="PF24581">
    <property type="entry name" value="DUF7608"/>
    <property type="match status" value="1"/>
</dbReference>
<feature type="region of interest" description="Disordered" evidence="6">
    <location>
        <begin position="581"/>
        <end position="615"/>
    </location>
</feature>
<gene>
    <name evidence="9" type="ORF">AC578_580</name>
</gene>
<dbReference type="InterPro" id="IPR003959">
    <property type="entry name" value="ATPase_AAA_core"/>
</dbReference>
<dbReference type="InterPro" id="IPR041569">
    <property type="entry name" value="AAA_lid_3"/>
</dbReference>
<feature type="domain" description="AAA+ ATPase" evidence="8">
    <location>
        <begin position="1073"/>
        <end position="1207"/>
    </location>
</feature>
<evidence type="ECO:0000259" key="8">
    <source>
        <dbReference type="SMART" id="SM00382"/>
    </source>
</evidence>
<feature type="region of interest" description="Disordered" evidence="6">
    <location>
        <begin position="992"/>
        <end position="1018"/>
    </location>
</feature>
<feature type="transmembrane region" description="Helical" evidence="7">
    <location>
        <begin position="155"/>
        <end position="177"/>
    </location>
</feature>
<evidence type="ECO:0000256" key="1">
    <source>
        <dbReference type="ARBA" id="ARBA00004572"/>
    </source>
</evidence>
<keyword evidence="10" id="KW-1185">Reference proteome</keyword>
<keyword evidence="7" id="KW-1133">Transmembrane helix</keyword>
<dbReference type="OrthoDB" id="39734at2759"/>
<feature type="transmembrane region" description="Helical" evidence="7">
    <location>
        <begin position="51"/>
        <end position="70"/>
    </location>
</feature>
<dbReference type="PROSITE" id="PS51257">
    <property type="entry name" value="PROKAR_LIPOPROTEIN"/>
    <property type="match status" value="1"/>
</dbReference>
<dbReference type="InterPro" id="IPR003960">
    <property type="entry name" value="ATPase_AAA_CS"/>
</dbReference>
<feature type="compositionally biased region" description="Acidic residues" evidence="6">
    <location>
        <begin position="590"/>
        <end position="608"/>
    </location>
</feature>
<keyword evidence="3" id="KW-1000">Mitochondrion outer membrane</keyword>
<dbReference type="InterPro" id="IPR027417">
    <property type="entry name" value="P-loop_NTPase"/>
</dbReference>
<evidence type="ECO:0000313" key="10">
    <source>
        <dbReference type="Proteomes" id="UP000070133"/>
    </source>
</evidence>
<dbReference type="SMART" id="SM00382">
    <property type="entry name" value="AAA"/>
    <property type="match status" value="1"/>
</dbReference>
<feature type="region of interest" description="Disordered" evidence="6">
    <location>
        <begin position="208"/>
        <end position="361"/>
    </location>
</feature>